<keyword evidence="1" id="KW-1133">Transmembrane helix</keyword>
<organism evidence="2 3">
    <name type="scientific">Streptomyces lacrimifluminis</name>
    <dbReference type="NCBI Taxonomy" id="1500077"/>
    <lineage>
        <taxon>Bacteria</taxon>
        <taxon>Bacillati</taxon>
        <taxon>Actinomycetota</taxon>
        <taxon>Actinomycetes</taxon>
        <taxon>Kitasatosporales</taxon>
        <taxon>Streptomycetaceae</taxon>
        <taxon>Streptomyces</taxon>
    </lineage>
</organism>
<comment type="caution">
    <text evidence="2">The sequence shown here is derived from an EMBL/GenBank/DDBJ whole genome shotgun (WGS) entry which is preliminary data.</text>
</comment>
<dbReference type="Proteomes" id="UP000625682">
    <property type="component" value="Unassembled WGS sequence"/>
</dbReference>
<dbReference type="AlphaFoldDB" id="A0A917L6N5"/>
<keyword evidence="3" id="KW-1185">Reference proteome</keyword>
<proteinExistence type="predicted"/>
<name>A0A917L6N5_9ACTN</name>
<keyword evidence="1" id="KW-0812">Transmembrane</keyword>
<reference evidence="2" key="1">
    <citation type="journal article" date="2014" name="Int. J. Syst. Evol. Microbiol.">
        <title>Complete genome sequence of Corynebacterium casei LMG S-19264T (=DSM 44701T), isolated from a smear-ripened cheese.</title>
        <authorList>
            <consortium name="US DOE Joint Genome Institute (JGI-PGF)"/>
            <person name="Walter F."/>
            <person name="Albersmeier A."/>
            <person name="Kalinowski J."/>
            <person name="Ruckert C."/>
        </authorList>
    </citation>
    <scope>NUCLEOTIDE SEQUENCE</scope>
    <source>
        <strain evidence="2">CGMCC 4.7272</strain>
    </source>
</reference>
<evidence type="ECO:0000313" key="2">
    <source>
        <dbReference type="EMBL" id="GGJ45130.1"/>
    </source>
</evidence>
<feature type="transmembrane region" description="Helical" evidence="1">
    <location>
        <begin position="18"/>
        <end position="41"/>
    </location>
</feature>
<dbReference type="RefSeq" id="WP_373287281.1">
    <property type="nucleotide sequence ID" value="NZ_BAABER010000014.1"/>
</dbReference>
<keyword evidence="1" id="KW-0472">Membrane</keyword>
<dbReference type="EMBL" id="BMMU01000016">
    <property type="protein sequence ID" value="GGJ45130.1"/>
    <property type="molecule type" value="Genomic_DNA"/>
</dbReference>
<evidence type="ECO:0000256" key="1">
    <source>
        <dbReference type="SAM" id="Phobius"/>
    </source>
</evidence>
<feature type="transmembrane region" description="Helical" evidence="1">
    <location>
        <begin position="53"/>
        <end position="70"/>
    </location>
</feature>
<feature type="transmembrane region" description="Helical" evidence="1">
    <location>
        <begin position="90"/>
        <end position="107"/>
    </location>
</feature>
<reference evidence="2" key="2">
    <citation type="submission" date="2020-09" db="EMBL/GenBank/DDBJ databases">
        <authorList>
            <person name="Sun Q."/>
            <person name="Zhou Y."/>
        </authorList>
    </citation>
    <scope>NUCLEOTIDE SEQUENCE</scope>
    <source>
        <strain evidence="2">CGMCC 4.7272</strain>
    </source>
</reference>
<protein>
    <submittedName>
        <fullName evidence="2">Uncharacterized protein</fullName>
    </submittedName>
</protein>
<accession>A0A917L6N5</accession>
<sequence length="113" mass="12158">MIATDHSIDPTIDVNGTYILYGSISRLLLAMFLAATGFTIARTNLLPRWTARSAYVLAGVNLAFVPSLFFGNTPADFYAANGWGTTASMARSSATGYWLLALGISTYRSATKH</sequence>
<gene>
    <name evidence="2" type="ORF">GCM10012282_47550</name>
</gene>
<evidence type="ECO:0000313" key="3">
    <source>
        <dbReference type="Proteomes" id="UP000625682"/>
    </source>
</evidence>